<evidence type="ECO:0008006" key="3">
    <source>
        <dbReference type="Google" id="ProtNLM"/>
    </source>
</evidence>
<evidence type="ECO:0000313" key="2">
    <source>
        <dbReference type="Proteomes" id="UP001159363"/>
    </source>
</evidence>
<sequence length="311" mass="35585">MNHRLELELADSVDEVGGVNHFHIFMDKLYTLYRRSPINQHHLAKCISELDLTKKIGQILSTRWVASSFRTVSAVWFGYNSLFCYFSKAKGDMCKSSTERITYNGLLKRFLSKKFLLDLAIMYDILADLAILSENLQKRNDSILYADKLIKRCICFIESLKEKPGTRILEAQIALKNGQFCSIPLTDNAKMTPINQQKLLSSVANNLKKRLFTTMSIHGSMSASSETDTKNDQYEMLYLDDSHCIAKELNELMNCTKLIACISAECERRFSLINIIVYPTRNRLLISHVSSLMFNKLHGPSLKDCNPEPYI</sequence>
<dbReference type="Proteomes" id="UP001159363">
    <property type="component" value="Chromosome 2"/>
</dbReference>
<organism evidence="1 2">
    <name type="scientific">Dryococelus australis</name>
    <dbReference type="NCBI Taxonomy" id="614101"/>
    <lineage>
        <taxon>Eukaryota</taxon>
        <taxon>Metazoa</taxon>
        <taxon>Ecdysozoa</taxon>
        <taxon>Arthropoda</taxon>
        <taxon>Hexapoda</taxon>
        <taxon>Insecta</taxon>
        <taxon>Pterygota</taxon>
        <taxon>Neoptera</taxon>
        <taxon>Polyneoptera</taxon>
        <taxon>Phasmatodea</taxon>
        <taxon>Verophasmatodea</taxon>
        <taxon>Anareolatae</taxon>
        <taxon>Phasmatidae</taxon>
        <taxon>Eurycanthinae</taxon>
        <taxon>Dryococelus</taxon>
    </lineage>
</organism>
<keyword evidence="2" id="KW-1185">Reference proteome</keyword>
<evidence type="ECO:0000313" key="1">
    <source>
        <dbReference type="EMBL" id="KAJ8892361.1"/>
    </source>
</evidence>
<dbReference type="PANTHER" id="PTHR46880:SF5">
    <property type="entry name" value="DUF4371 DOMAIN-CONTAINING PROTEIN"/>
    <property type="match status" value="1"/>
</dbReference>
<name>A0ABQ9I6U9_9NEOP</name>
<comment type="caution">
    <text evidence="1">The sequence shown here is derived from an EMBL/GenBank/DDBJ whole genome shotgun (WGS) entry which is preliminary data.</text>
</comment>
<dbReference type="PANTHER" id="PTHR46880">
    <property type="entry name" value="RAS-ASSOCIATING DOMAIN-CONTAINING PROTEIN"/>
    <property type="match status" value="1"/>
</dbReference>
<gene>
    <name evidence="1" type="ORF">PR048_004941</name>
</gene>
<protein>
    <recommendedName>
        <fullName evidence="3">HAT C-terminal dimerisation domain-containing protein</fullName>
    </recommendedName>
</protein>
<reference evidence="1 2" key="1">
    <citation type="submission" date="2023-02" db="EMBL/GenBank/DDBJ databases">
        <title>LHISI_Scaffold_Assembly.</title>
        <authorList>
            <person name="Stuart O.P."/>
            <person name="Cleave R."/>
            <person name="Magrath M.J.L."/>
            <person name="Mikheyev A.S."/>
        </authorList>
    </citation>
    <scope>NUCLEOTIDE SEQUENCE [LARGE SCALE GENOMIC DNA]</scope>
    <source>
        <strain evidence="1">Daus_M_001</strain>
        <tissue evidence="1">Leg muscle</tissue>
    </source>
</reference>
<dbReference type="EMBL" id="JARBHB010000002">
    <property type="protein sequence ID" value="KAJ8892361.1"/>
    <property type="molecule type" value="Genomic_DNA"/>
</dbReference>
<accession>A0ABQ9I6U9</accession>
<proteinExistence type="predicted"/>